<evidence type="ECO:0000256" key="1">
    <source>
        <dbReference type="SAM" id="Phobius"/>
    </source>
</evidence>
<dbReference type="EMBL" id="JBHTAS010000001">
    <property type="protein sequence ID" value="MFC7140164.1"/>
    <property type="molecule type" value="Genomic_DNA"/>
</dbReference>
<dbReference type="AlphaFoldDB" id="A0ABD5Y335"/>
<proteinExistence type="predicted"/>
<organism evidence="2 3">
    <name type="scientific">Halosimplex aquaticum</name>
    <dbReference type="NCBI Taxonomy" id="3026162"/>
    <lineage>
        <taxon>Archaea</taxon>
        <taxon>Methanobacteriati</taxon>
        <taxon>Methanobacteriota</taxon>
        <taxon>Stenosarchaea group</taxon>
        <taxon>Halobacteria</taxon>
        <taxon>Halobacteriales</taxon>
        <taxon>Haloarculaceae</taxon>
        <taxon>Halosimplex</taxon>
    </lineage>
</organism>
<accession>A0ABD5Y335</accession>
<name>A0ABD5Y335_9EURY</name>
<feature type="transmembrane region" description="Helical" evidence="1">
    <location>
        <begin position="12"/>
        <end position="35"/>
    </location>
</feature>
<evidence type="ECO:0000313" key="3">
    <source>
        <dbReference type="Proteomes" id="UP001596432"/>
    </source>
</evidence>
<dbReference type="RefSeq" id="WP_274325731.1">
    <property type="nucleotide sequence ID" value="NZ_CP118158.1"/>
</dbReference>
<protein>
    <submittedName>
        <fullName evidence="2">Uncharacterized protein</fullName>
    </submittedName>
</protein>
<keyword evidence="3" id="KW-1185">Reference proteome</keyword>
<dbReference type="GeneID" id="78820442"/>
<keyword evidence="1" id="KW-1133">Transmembrane helix</keyword>
<feature type="transmembrane region" description="Helical" evidence="1">
    <location>
        <begin position="86"/>
        <end position="106"/>
    </location>
</feature>
<feature type="transmembrane region" description="Helical" evidence="1">
    <location>
        <begin position="47"/>
        <end position="65"/>
    </location>
</feature>
<keyword evidence="1" id="KW-0472">Membrane</keyword>
<reference evidence="2 3" key="1">
    <citation type="journal article" date="2019" name="Int. J. Syst. Evol. Microbiol.">
        <title>The Global Catalogue of Microorganisms (GCM) 10K type strain sequencing project: providing services to taxonomists for standard genome sequencing and annotation.</title>
        <authorList>
            <consortium name="The Broad Institute Genomics Platform"/>
            <consortium name="The Broad Institute Genome Sequencing Center for Infectious Disease"/>
            <person name="Wu L."/>
            <person name="Ma J."/>
        </authorList>
    </citation>
    <scope>NUCLEOTIDE SEQUENCE [LARGE SCALE GENOMIC DNA]</scope>
    <source>
        <strain evidence="2 3">XZYJT29</strain>
    </source>
</reference>
<sequence>MQLPPLLVERPLVAVAVGLTALVVIANPFVLAYWARSEARAKGSSTLDVFIYMQLAVGTVHYWYVRFARGDAGPRDAPPTRRERVAGSYAMAVVTAFVVGATVSPPDPITQALYFLPLFAASFAAAYLVASTASGQRAAATN</sequence>
<keyword evidence="1" id="KW-0812">Transmembrane</keyword>
<feature type="transmembrane region" description="Helical" evidence="1">
    <location>
        <begin position="112"/>
        <end position="130"/>
    </location>
</feature>
<evidence type="ECO:0000313" key="2">
    <source>
        <dbReference type="EMBL" id="MFC7140164.1"/>
    </source>
</evidence>
<dbReference type="Proteomes" id="UP001596432">
    <property type="component" value="Unassembled WGS sequence"/>
</dbReference>
<gene>
    <name evidence="2" type="ORF">ACFQMA_10005</name>
</gene>
<comment type="caution">
    <text evidence="2">The sequence shown here is derived from an EMBL/GenBank/DDBJ whole genome shotgun (WGS) entry which is preliminary data.</text>
</comment>